<reference evidence="2" key="1">
    <citation type="journal article" date="2015" name="Nature">
        <title>Complex archaea that bridge the gap between prokaryotes and eukaryotes.</title>
        <authorList>
            <person name="Spang A."/>
            <person name="Saw J.H."/>
            <person name="Jorgensen S.L."/>
            <person name="Zaremba-Niedzwiedzka K."/>
            <person name="Martijn J."/>
            <person name="Lind A.E."/>
            <person name="van Eijk R."/>
            <person name="Schleper C."/>
            <person name="Guy L."/>
            <person name="Ettema T.J."/>
        </authorList>
    </citation>
    <scope>NUCLEOTIDE SEQUENCE</scope>
</reference>
<evidence type="ECO:0000259" key="1">
    <source>
        <dbReference type="Pfam" id="PF00391"/>
    </source>
</evidence>
<dbReference type="GO" id="GO:0016772">
    <property type="term" value="F:transferase activity, transferring phosphorus-containing groups"/>
    <property type="evidence" value="ECO:0007669"/>
    <property type="project" value="InterPro"/>
</dbReference>
<dbReference type="InterPro" id="IPR051549">
    <property type="entry name" value="PEP_Utilizing_Enz"/>
</dbReference>
<dbReference type="PANTHER" id="PTHR43615">
    <property type="entry name" value="PHOSPHOENOLPYRUVATE SYNTHASE-RELATED"/>
    <property type="match status" value="1"/>
</dbReference>
<accession>A0A0F9GV41</accession>
<feature type="non-terminal residue" evidence="2">
    <location>
        <position position="1"/>
    </location>
</feature>
<evidence type="ECO:0000313" key="2">
    <source>
        <dbReference type="EMBL" id="KKL66972.1"/>
    </source>
</evidence>
<sequence length="411" mass="45270">VVEAKGGDTDDLDTEIEQQERALAAMHRLGGEKLSSTGFSILDEVIDEISERIDRALTDFGAESLKPGFFGGIALAGLEATLVQLMGTEAGTQLTLTLTQGLEGDTTIEQNQAMFDVARGNLTLAEFIDRYGHRTVEEMELSRPRWREDPSYVQQVLGAYLDESVTAPGELHDRNAERCARSEKELPETLRQWGGSSLLEGVLVDLKDAQALLPYREAGKHYLMMGYETIRLGILELARRWDMGRDVFFLKWDELRTYEGTPDGLAGLIGARKTRWQSARRLDMAEVVDSEHLDILGLPKEYDDAQELAGEPVASGVATGIARIVHDPTQTADLRTDYILVCHSTDPGWTALFVHARAVIVEQGGILSHGAIVARDFGIPAVVCPDATRRIPDKANIRVDGNRGTITLLDE</sequence>
<dbReference type="Gene3D" id="3.50.30.10">
    <property type="entry name" value="Phosphohistidine domain"/>
    <property type="match status" value="1"/>
</dbReference>
<protein>
    <recommendedName>
        <fullName evidence="1">PEP-utilising enzyme mobile domain-containing protein</fullName>
    </recommendedName>
</protein>
<dbReference type="AlphaFoldDB" id="A0A0F9GV41"/>
<dbReference type="Pfam" id="PF00391">
    <property type="entry name" value="PEP-utilizers"/>
    <property type="match status" value="1"/>
</dbReference>
<organism evidence="2">
    <name type="scientific">marine sediment metagenome</name>
    <dbReference type="NCBI Taxonomy" id="412755"/>
    <lineage>
        <taxon>unclassified sequences</taxon>
        <taxon>metagenomes</taxon>
        <taxon>ecological metagenomes</taxon>
    </lineage>
</organism>
<dbReference type="PANTHER" id="PTHR43615:SF1">
    <property type="entry name" value="PPDK_N DOMAIN-CONTAINING PROTEIN"/>
    <property type="match status" value="1"/>
</dbReference>
<name>A0A0F9GV41_9ZZZZ</name>
<dbReference type="InterPro" id="IPR036637">
    <property type="entry name" value="Phosphohistidine_dom_sf"/>
</dbReference>
<proteinExistence type="predicted"/>
<comment type="caution">
    <text evidence="2">The sequence shown here is derived from an EMBL/GenBank/DDBJ whole genome shotgun (WGS) entry which is preliminary data.</text>
</comment>
<gene>
    <name evidence="2" type="ORF">LCGC14_2139630</name>
</gene>
<dbReference type="EMBL" id="LAZR01027032">
    <property type="protein sequence ID" value="KKL66972.1"/>
    <property type="molecule type" value="Genomic_DNA"/>
</dbReference>
<dbReference type="InterPro" id="IPR008279">
    <property type="entry name" value="PEP-util_enz_mobile_dom"/>
</dbReference>
<feature type="domain" description="PEP-utilising enzyme mobile" evidence="1">
    <location>
        <begin position="337"/>
        <end position="404"/>
    </location>
</feature>
<dbReference type="SUPFAM" id="SSF52009">
    <property type="entry name" value="Phosphohistidine domain"/>
    <property type="match status" value="1"/>
</dbReference>